<evidence type="ECO:0000313" key="2">
    <source>
        <dbReference type="Proteomes" id="UP000325811"/>
    </source>
</evidence>
<gene>
    <name evidence="1" type="ORF">PDMSB3_0046</name>
</gene>
<keyword evidence="1" id="KW-0614">Plasmid</keyword>
<dbReference type="KEGG" id="pdio:PDMSB3_0046.2"/>
<dbReference type="AlphaFoldDB" id="A0A5Q4YWN2"/>
<evidence type="ECO:0000313" key="1">
    <source>
        <dbReference type="EMBL" id="VVD30882.1"/>
    </source>
</evidence>
<geneLocation type="plasmid" evidence="1 2">
    <name>pI</name>
</geneLocation>
<reference evidence="1 2" key="1">
    <citation type="submission" date="2019-08" db="EMBL/GenBank/DDBJ databases">
        <authorList>
            <person name="Herpell B J."/>
        </authorList>
    </citation>
    <scope>NUCLEOTIDE SEQUENCE [LARGE SCALE GENOMIC DNA]</scope>
    <source>
        <strain evidence="2">Msb3</strain>
        <plasmid evidence="1 2">pI</plasmid>
    </source>
</reference>
<dbReference type="Proteomes" id="UP000325811">
    <property type="component" value="Plasmid pI"/>
</dbReference>
<protein>
    <submittedName>
        <fullName evidence="1">Uncharacterized protein</fullName>
    </submittedName>
</protein>
<dbReference type="EMBL" id="LR699555">
    <property type="protein sequence ID" value="VVD30882.1"/>
    <property type="molecule type" value="Genomic_DNA"/>
</dbReference>
<proteinExistence type="predicted"/>
<sequence>MAAAQIHVEAIHPALWTYTLTMHSLWVERTEALCGMAST</sequence>
<keyword evidence="2" id="KW-1185">Reference proteome</keyword>
<accession>A0A5Q4YWN2</accession>
<organism evidence="1 2">
    <name type="scientific">Paraburkholderia dioscoreae</name>
    <dbReference type="NCBI Taxonomy" id="2604047"/>
    <lineage>
        <taxon>Bacteria</taxon>
        <taxon>Pseudomonadati</taxon>
        <taxon>Pseudomonadota</taxon>
        <taxon>Betaproteobacteria</taxon>
        <taxon>Burkholderiales</taxon>
        <taxon>Burkholderiaceae</taxon>
        <taxon>Paraburkholderia</taxon>
    </lineage>
</organism>
<name>A0A5Q4YWN2_9BURK</name>